<dbReference type="InterPro" id="IPR036188">
    <property type="entry name" value="FAD/NAD-bd_sf"/>
</dbReference>
<protein>
    <submittedName>
        <fullName evidence="3">Oxygen-dependent protoporphyrinogen oxidase</fullName>
    </submittedName>
</protein>
<evidence type="ECO:0000259" key="2">
    <source>
        <dbReference type="Pfam" id="PF01593"/>
    </source>
</evidence>
<accession>A0A9W8EBD9</accession>
<name>A0A9W8EBD9_9FUNG</name>
<proteinExistence type="predicted"/>
<dbReference type="PANTHER" id="PTHR42923:SF3">
    <property type="entry name" value="PROTOPORPHYRINOGEN OXIDASE"/>
    <property type="match status" value="1"/>
</dbReference>
<evidence type="ECO:0000313" key="3">
    <source>
        <dbReference type="EMBL" id="KAJ1984921.1"/>
    </source>
</evidence>
<feature type="domain" description="Amine oxidase" evidence="2">
    <location>
        <begin position="10"/>
        <end position="457"/>
    </location>
</feature>
<dbReference type="EMBL" id="JANBQB010000008">
    <property type="protein sequence ID" value="KAJ1984921.1"/>
    <property type="molecule type" value="Genomic_DNA"/>
</dbReference>
<dbReference type="InterPro" id="IPR050464">
    <property type="entry name" value="Zeta_carotene_desat/Oxidored"/>
</dbReference>
<dbReference type="SUPFAM" id="SSF51905">
    <property type="entry name" value="FAD/NAD(P)-binding domain"/>
    <property type="match status" value="1"/>
</dbReference>
<reference evidence="3" key="1">
    <citation type="submission" date="2022-07" db="EMBL/GenBank/DDBJ databases">
        <title>Phylogenomic reconstructions and comparative analyses of Kickxellomycotina fungi.</title>
        <authorList>
            <person name="Reynolds N.K."/>
            <person name="Stajich J.E."/>
            <person name="Barry K."/>
            <person name="Grigoriev I.V."/>
            <person name="Crous P."/>
            <person name="Smith M.E."/>
        </authorList>
    </citation>
    <scope>NUCLEOTIDE SEQUENCE</scope>
    <source>
        <strain evidence="3">RSA 567</strain>
    </source>
</reference>
<dbReference type="GO" id="GO:0005743">
    <property type="term" value="C:mitochondrial inner membrane"/>
    <property type="evidence" value="ECO:0007669"/>
    <property type="project" value="TreeGrafter"/>
</dbReference>
<organism evidence="3 4">
    <name type="scientific">Dimargaris verticillata</name>
    <dbReference type="NCBI Taxonomy" id="2761393"/>
    <lineage>
        <taxon>Eukaryota</taxon>
        <taxon>Fungi</taxon>
        <taxon>Fungi incertae sedis</taxon>
        <taxon>Zoopagomycota</taxon>
        <taxon>Kickxellomycotina</taxon>
        <taxon>Dimargaritomycetes</taxon>
        <taxon>Dimargaritales</taxon>
        <taxon>Dimargaritaceae</taxon>
        <taxon>Dimargaris</taxon>
    </lineage>
</organism>
<dbReference type="AlphaFoldDB" id="A0A9W8EBD9"/>
<dbReference type="GO" id="GO:0004729">
    <property type="term" value="F:oxygen-dependent protoporphyrinogen oxidase activity"/>
    <property type="evidence" value="ECO:0007669"/>
    <property type="project" value="TreeGrafter"/>
</dbReference>
<feature type="compositionally biased region" description="Polar residues" evidence="1">
    <location>
        <begin position="262"/>
        <end position="276"/>
    </location>
</feature>
<dbReference type="Pfam" id="PF01593">
    <property type="entry name" value="Amino_oxidase"/>
    <property type="match status" value="1"/>
</dbReference>
<feature type="region of interest" description="Disordered" evidence="1">
    <location>
        <begin position="259"/>
        <end position="281"/>
    </location>
</feature>
<gene>
    <name evidence="3" type="primary">HEM14</name>
    <name evidence="3" type="ORF">H4R34_000372</name>
</gene>
<evidence type="ECO:0000313" key="4">
    <source>
        <dbReference type="Proteomes" id="UP001151582"/>
    </source>
</evidence>
<dbReference type="OrthoDB" id="438553at2759"/>
<dbReference type="SUPFAM" id="SSF54373">
    <property type="entry name" value="FAD-linked reductases, C-terminal domain"/>
    <property type="match status" value="1"/>
</dbReference>
<dbReference type="InterPro" id="IPR002937">
    <property type="entry name" value="Amino_oxidase"/>
</dbReference>
<dbReference type="PANTHER" id="PTHR42923">
    <property type="entry name" value="PROTOPORPHYRINOGEN OXIDASE"/>
    <property type="match status" value="1"/>
</dbReference>
<dbReference type="Proteomes" id="UP001151582">
    <property type="component" value="Unassembled WGS sequence"/>
</dbReference>
<keyword evidence="4" id="KW-1185">Reference proteome</keyword>
<sequence>MRIAVLGGGLSGLATAHYLARRLLPAGLRSATSPVSITVLEAQDRWGGWVDTQFTPVEATADLANPFPAQNTVLCETGPRTLRPSGIEAIALRQLVDTLDLYDWVTMCSRQSASAQNRFVYYHDQLNRMPVGVLSLLRSVRTVPALRGLVSAVLREPWQPTYQQTLENVPDAFDGTNHESLRGIPADDESIYSFVSRRLGPAVADNLVSAVIHGIYAGDIRTLSVDATMRWLKDLERHHGSITRGVMTQAVRAAFSRLKQPLGSQQSSSPDATSDPHSTERLDTQHAARFWHNRTQALHRRYAAEHQATAQGPHQPFWHQLNQASVYTFQHGMATLIEALVANLSAYADDQVQLMLQSPVQRIRPLGKDGVAIDLVHRSEPLLADHVVSALPAHHLASLLKSSPIPLLAANPAVDVAVVNLAYQGRRRPVDGFGYLVPCSTPSDALGVVFDSCSAPEQDCLFPSLPPLSHATPHLLQRLHTSPVPIDRMTVMMGGYQFARRFGAPADTFQTTQGHRTMLQRALQMVDAQLPLAPLSTSPVERHQRPALVASRVSVHRQCLPQYLVGHRARLQQIQQALRSQYGHALSVTGASYLGPSMNACVHHARQLVDDLVEYGALSAKSAVVVTGIDRALI</sequence>
<dbReference type="Gene3D" id="3.50.50.60">
    <property type="entry name" value="FAD/NAD(P)-binding domain"/>
    <property type="match status" value="1"/>
</dbReference>
<evidence type="ECO:0000256" key="1">
    <source>
        <dbReference type="SAM" id="MobiDB-lite"/>
    </source>
</evidence>
<comment type="caution">
    <text evidence="3">The sequence shown here is derived from an EMBL/GenBank/DDBJ whole genome shotgun (WGS) entry which is preliminary data.</text>
</comment>